<comment type="caution">
    <text evidence="1">The sequence shown here is derived from an EMBL/GenBank/DDBJ whole genome shotgun (WGS) entry which is preliminary data.</text>
</comment>
<dbReference type="RefSeq" id="WP_135260282.1">
    <property type="nucleotide sequence ID" value="NZ_SJZF01000011.1"/>
</dbReference>
<dbReference type="AlphaFoldDB" id="A0A4Y9FAM0"/>
<dbReference type="EMBL" id="SJZF01000011">
    <property type="protein sequence ID" value="TFU26165.1"/>
    <property type="molecule type" value="Genomic_DNA"/>
</dbReference>
<organism evidence="1 2">
    <name type="scientific">Thermus tengchongensis</name>
    <dbReference type="NCBI Taxonomy" id="1214928"/>
    <lineage>
        <taxon>Bacteria</taxon>
        <taxon>Thermotogati</taxon>
        <taxon>Deinococcota</taxon>
        <taxon>Deinococci</taxon>
        <taxon>Thermales</taxon>
        <taxon>Thermaceae</taxon>
        <taxon>Thermus</taxon>
    </lineage>
</organism>
<evidence type="ECO:0000313" key="1">
    <source>
        <dbReference type="EMBL" id="TFU26165.1"/>
    </source>
</evidence>
<gene>
    <name evidence="1" type="ORF">E0687_07175</name>
</gene>
<evidence type="ECO:0000313" key="2">
    <source>
        <dbReference type="Proteomes" id="UP000297668"/>
    </source>
</evidence>
<proteinExistence type="predicted"/>
<dbReference type="Proteomes" id="UP000297668">
    <property type="component" value="Unassembled WGS sequence"/>
</dbReference>
<accession>A0A4Y9FAM0</accession>
<protein>
    <submittedName>
        <fullName evidence="1">Uncharacterized protein</fullName>
    </submittedName>
</protein>
<name>A0A4Y9FAM0_9DEIN</name>
<reference evidence="1 2" key="1">
    <citation type="submission" date="2019-03" db="EMBL/GenBank/DDBJ databases">
        <title>Thermus tengchongensis species for the arsenic transformation mechanism.</title>
        <authorList>
            <person name="Yuan G.C."/>
        </authorList>
    </citation>
    <scope>NUCLEOTIDE SEQUENCE [LARGE SCALE GENOMIC DNA]</scope>
    <source>
        <strain evidence="1 2">15W</strain>
    </source>
</reference>
<sequence>MEAEDEVLAYLEGLLAPKPLHLGGMVLLFFLDEEGRWTGALFRGEALVDLDWAYGPEEVRERLCRRFSSWS</sequence>